<dbReference type="EnsemblPlants" id="TraesCS1A02G391600.1">
    <property type="protein sequence ID" value="TraesCS1A02G391600.1"/>
    <property type="gene ID" value="TraesCS1A02G391600"/>
</dbReference>
<evidence type="ECO:0000313" key="7">
    <source>
        <dbReference type="EnsemblPlants" id="TraesCS1A02G391600.1"/>
    </source>
</evidence>
<feature type="region of interest" description="Disordered" evidence="5">
    <location>
        <begin position="782"/>
        <end position="801"/>
    </location>
</feature>
<feature type="compositionally biased region" description="Basic and acidic residues" evidence="5">
    <location>
        <begin position="787"/>
        <end position="801"/>
    </location>
</feature>
<organism evidence="7">
    <name type="scientific">Triticum aestivum</name>
    <name type="common">Wheat</name>
    <dbReference type="NCBI Taxonomy" id="4565"/>
    <lineage>
        <taxon>Eukaryota</taxon>
        <taxon>Viridiplantae</taxon>
        <taxon>Streptophyta</taxon>
        <taxon>Embryophyta</taxon>
        <taxon>Tracheophyta</taxon>
        <taxon>Spermatophyta</taxon>
        <taxon>Magnoliopsida</taxon>
        <taxon>Liliopsida</taxon>
        <taxon>Poales</taxon>
        <taxon>Poaceae</taxon>
        <taxon>BOP clade</taxon>
        <taxon>Pooideae</taxon>
        <taxon>Triticodae</taxon>
        <taxon>Triticeae</taxon>
        <taxon>Triticinae</taxon>
        <taxon>Triticum</taxon>
    </lineage>
</organism>
<evidence type="ECO:0000256" key="3">
    <source>
        <dbReference type="ARBA" id="ARBA00023054"/>
    </source>
</evidence>
<proteinExistence type="predicted"/>
<dbReference type="GO" id="GO:0005794">
    <property type="term" value="C:Golgi apparatus"/>
    <property type="evidence" value="ECO:0007669"/>
    <property type="project" value="UniProtKB-SubCell"/>
</dbReference>
<feature type="compositionally biased region" description="Basic and acidic residues" evidence="5">
    <location>
        <begin position="1083"/>
        <end position="1106"/>
    </location>
</feature>
<dbReference type="Gramene" id="TraesCS1A02G391600.1">
    <property type="protein sequence ID" value="TraesCS1A02G391600.1"/>
    <property type="gene ID" value="TraesCS1A02G391600"/>
</dbReference>
<evidence type="ECO:0000256" key="4">
    <source>
        <dbReference type="SAM" id="Coils"/>
    </source>
</evidence>
<feature type="region of interest" description="Disordered" evidence="5">
    <location>
        <begin position="306"/>
        <end position="346"/>
    </location>
</feature>
<feature type="compositionally biased region" description="Basic and acidic residues" evidence="5">
    <location>
        <begin position="208"/>
        <end position="218"/>
    </location>
</feature>
<feature type="compositionally biased region" description="Basic and acidic residues" evidence="5">
    <location>
        <begin position="93"/>
        <end position="102"/>
    </location>
</feature>
<dbReference type="STRING" id="4565.A0A3B5Y5Y3"/>
<dbReference type="SMR" id="A0A3B5Y5Y3"/>
<evidence type="ECO:0000256" key="1">
    <source>
        <dbReference type="ARBA" id="ARBA00004555"/>
    </source>
</evidence>
<name>A0A3B5Y5Y3_WHEAT</name>
<feature type="compositionally biased region" description="Basic residues" evidence="5">
    <location>
        <begin position="1177"/>
        <end position="1188"/>
    </location>
</feature>
<feature type="coiled-coil region" evidence="4">
    <location>
        <begin position="546"/>
        <end position="601"/>
    </location>
</feature>
<evidence type="ECO:0000256" key="2">
    <source>
        <dbReference type="ARBA" id="ARBA00023034"/>
    </source>
</evidence>
<feature type="coiled-coil region" evidence="4">
    <location>
        <begin position="643"/>
        <end position="702"/>
    </location>
</feature>
<dbReference type="Pfam" id="PF12329">
    <property type="entry name" value="TMF_DNA_bd"/>
    <property type="match status" value="1"/>
</dbReference>
<feature type="compositionally biased region" description="Polar residues" evidence="5">
    <location>
        <begin position="874"/>
        <end position="889"/>
    </location>
</feature>
<dbReference type="PANTHER" id="PTHR47347">
    <property type="entry name" value="GOLGIN CANDIDATE 5"/>
    <property type="match status" value="1"/>
</dbReference>
<feature type="domain" description="TATA element modulatory factor 1 TATA binding" evidence="6">
    <location>
        <begin position="926"/>
        <end position="1026"/>
    </location>
</feature>
<dbReference type="PANTHER" id="PTHR47347:SF2">
    <property type="entry name" value="GOLGIN CANDIDATE 5"/>
    <property type="match status" value="1"/>
</dbReference>
<feature type="coiled-coil region" evidence="4">
    <location>
        <begin position="732"/>
        <end position="759"/>
    </location>
</feature>
<comment type="subcellular location">
    <subcellularLocation>
        <location evidence="1">Golgi apparatus</location>
    </subcellularLocation>
</comment>
<dbReference type="InterPro" id="IPR022091">
    <property type="entry name" value="TMF_TATA-bd"/>
</dbReference>
<dbReference type="Pfam" id="PF12325">
    <property type="entry name" value="TMF_TATA_bd"/>
    <property type="match status" value="1"/>
</dbReference>
<accession>A0A3B5Y5Y3</accession>
<feature type="region of interest" description="Disordered" evidence="5">
    <location>
        <begin position="389"/>
        <end position="416"/>
    </location>
</feature>
<feature type="compositionally biased region" description="Basic and acidic residues" evidence="5">
    <location>
        <begin position="319"/>
        <end position="331"/>
    </location>
</feature>
<reference evidence="7" key="2">
    <citation type="submission" date="2018-10" db="UniProtKB">
        <authorList>
            <consortium name="EnsemblPlants"/>
        </authorList>
    </citation>
    <scope>IDENTIFICATION</scope>
</reference>
<evidence type="ECO:0000313" key="8">
    <source>
        <dbReference type="Proteomes" id="UP000019116"/>
    </source>
</evidence>
<keyword evidence="2" id="KW-0333">Golgi apparatus</keyword>
<feature type="region of interest" description="Disordered" evidence="5">
    <location>
        <begin position="1150"/>
        <end position="1188"/>
    </location>
</feature>
<evidence type="ECO:0000256" key="5">
    <source>
        <dbReference type="SAM" id="MobiDB-lite"/>
    </source>
</evidence>
<feature type="coiled-coil region" evidence="4">
    <location>
        <begin position="947"/>
        <end position="1026"/>
    </location>
</feature>
<dbReference type="OMA" id="WEAPKEP"/>
<feature type="compositionally biased region" description="Polar residues" evidence="5">
    <location>
        <begin position="332"/>
        <end position="345"/>
    </location>
</feature>
<feature type="compositionally biased region" description="Polar residues" evidence="5">
    <location>
        <begin position="146"/>
        <end position="159"/>
    </location>
</feature>
<keyword evidence="8" id="KW-1185">Reference proteome</keyword>
<dbReference type="AlphaFoldDB" id="A0A3B5Y5Y3"/>
<protein>
    <recommendedName>
        <fullName evidence="6">TATA element modulatory factor 1 TATA binding domain-containing protein</fullName>
    </recommendedName>
</protein>
<feature type="region of interest" description="Disordered" evidence="5">
    <location>
        <begin position="853"/>
        <end position="889"/>
    </location>
</feature>
<feature type="region of interest" description="Disordered" evidence="5">
    <location>
        <begin position="36"/>
        <end position="288"/>
    </location>
</feature>
<feature type="compositionally biased region" description="Polar residues" evidence="5">
    <location>
        <begin position="176"/>
        <end position="191"/>
    </location>
</feature>
<dbReference type="Proteomes" id="UP000019116">
    <property type="component" value="Chromosome 1A"/>
</dbReference>
<dbReference type="InterPro" id="IPR022092">
    <property type="entry name" value="TMF_DNA-bd"/>
</dbReference>
<feature type="compositionally biased region" description="Basic residues" evidence="5">
    <location>
        <begin position="1056"/>
        <end position="1067"/>
    </location>
</feature>
<feature type="region of interest" description="Disordered" evidence="5">
    <location>
        <begin position="1028"/>
        <end position="1136"/>
    </location>
</feature>
<feature type="compositionally biased region" description="Basic and acidic residues" evidence="5">
    <location>
        <begin position="36"/>
        <end position="46"/>
    </location>
</feature>
<feature type="coiled-coil region" evidence="4">
    <location>
        <begin position="428"/>
        <end position="514"/>
    </location>
</feature>
<sequence length="1188" mass="132599">MAWWSDKLSLGGLQDIAGAVNKISESVKNIEKNFDSALGLEEKRDDAEEGSGSRTSNSDGIGFFNPVMAFMGHNDEESSTEVSEKQPSPKHSPALEENHRVATEQPTSEADASEVPVTTQSPKQPSELQGNVSSSAESPVSKADGSEQSATPHSPTRSSAAEEKHDGSTEAPASEGGTSEVSETAQSSTHPSVAEETYDGSVETSNSIKKETQGHQDTEYSDPNGEALPSQPGKSVRDMPVGRTSSPEKLDQSSVMGTEESMDAGKEDIDDGNTSLSQPADSMLASSDDVNEAKVNVVQAFDVQKEIISSPESSDIADEASHGEVKAHDGETNTAENGEESNQTEAHAVSVVENEDNATAKLENLSSKSIIVDNDPDLQNELVPAAAYTPVDPVEVDSHADDSRKEEKIQDSVTTTNSLESVGSVVELEKLKRDMKMMEAALQGAARQSQSKADEIARLMNENEQLKSTINELKDNKSVEEEMDALKDEYHQRVATLERKVYALTKERDTLRREQNKKSDAAALLKEKDEIITQVMAEGEELSRKQGAQEATIRKLRAQIREFEEEKQRLNSKIQVEETKVESIKRDKAATEKLLQETIERNQTELAAQKEFYTNALNAAKEAEALAESRVNTEAKVELESRLREACEKENMLINTIEELRNALTRQEQEAAFREERLKRDHDDLQKRYQASELRYNELVTQVPESTRPLLRQIEAMQESAARREEAWAGVERTLNSRLQEAEAKAAASEEKERSISERLSQNLSRITVLETQITILRTEQTQLSRSLEKERQRASESRQEYLGIKEEAALQEGRAKQLEEEIKELRARHKKELQDAAEHRGLLETDLEREKAARAELEKTSSRDLPKIPFPDQTKNAPQRKLSSGSSMEESHFLQASLDLSDSASLERRMSADSNMSYYLRSMTPSAFESALRQKDGELASYMSRLASLESIRNSLAEELVKLTEQCEKLRNEAAALPGLKAELEALKQRHFHALELMGERDEELEELRNDIVDLKDMYREQVDLLVSQPAASDTSRGPRATRAHRPSYREPRTRAPRRRARRTRRLREPASAPPRPRRARARQEPRARTRRCGERDHREHRDGEEQQQGEGGGGEERAGEEATEGEQGEEEVKVVLQRRRRVRCHGCAGLAGEAPPGGRGGARTHAAQRKPAGERRKKKRLSRDQF</sequence>
<reference evidence="7" key="1">
    <citation type="submission" date="2018-08" db="EMBL/GenBank/DDBJ databases">
        <authorList>
            <person name="Rossello M."/>
        </authorList>
    </citation>
    <scope>NUCLEOTIDE SEQUENCE [LARGE SCALE GENOMIC DNA]</scope>
    <source>
        <strain evidence="7">cv. Chinese Spring</strain>
    </source>
</reference>
<gene>
    <name evidence="7" type="primary">LOC123067951</name>
</gene>
<dbReference type="Gramene" id="TraesWEE_scaffold_007578_01G000200.1">
    <property type="protein sequence ID" value="TraesWEE_scaffold_007578_01G000200.1"/>
    <property type="gene ID" value="TraesWEE_scaffold_007578_01G000200"/>
</dbReference>
<feature type="compositionally biased region" description="Basic and acidic residues" evidence="5">
    <location>
        <begin position="853"/>
        <end position="867"/>
    </location>
</feature>
<dbReference type="Gramene" id="TraesCS1A03G0954600.1">
    <property type="protein sequence ID" value="TraesCS1A03G0954600.1.CDS"/>
    <property type="gene ID" value="TraesCS1A03G0954600"/>
</dbReference>
<evidence type="ECO:0000259" key="6">
    <source>
        <dbReference type="Pfam" id="PF12325"/>
    </source>
</evidence>
<feature type="compositionally biased region" description="Polar residues" evidence="5">
    <location>
        <begin position="104"/>
        <end position="138"/>
    </location>
</feature>
<dbReference type="OrthoDB" id="74178at2759"/>
<keyword evidence="3 4" id="KW-0175">Coiled coil</keyword>
<feature type="compositionally biased region" description="Basic and acidic residues" evidence="5">
    <location>
        <begin position="396"/>
        <end position="410"/>
    </location>
</feature>